<feature type="compositionally biased region" description="Low complexity" evidence="11">
    <location>
        <begin position="18"/>
        <end position="34"/>
    </location>
</feature>
<dbReference type="GO" id="GO:0006397">
    <property type="term" value="P:mRNA processing"/>
    <property type="evidence" value="ECO:0007669"/>
    <property type="project" value="UniProtKB-KW"/>
</dbReference>
<feature type="region of interest" description="Disordered" evidence="11">
    <location>
        <begin position="187"/>
        <end position="303"/>
    </location>
</feature>
<evidence type="ECO:0000256" key="5">
    <source>
        <dbReference type="ARBA" id="ARBA00022664"/>
    </source>
</evidence>
<name>A0A250YEX9_CASCN</name>
<reference evidence="13" key="2">
    <citation type="submission" date="2025-04" db="UniProtKB">
        <authorList>
            <consortium name="RefSeq"/>
        </authorList>
    </citation>
    <scope>IDENTIFICATION</scope>
    <source>
        <tissue evidence="13">Leukocyte</tissue>
    </source>
</reference>
<evidence type="ECO:0000256" key="8">
    <source>
        <dbReference type="ARBA" id="ARBA00023242"/>
    </source>
</evidence>
<dbReference type="PANTHER" id="PTHR13445">
    <property type="entry name" value="TUMOR SUPPRESSING SUBTRANSFERABLE CANDIDATE 4 TSSC4"/>
    <property type="match status" value="1"/>
</dbReference>
<keyword evidence="8" id="KW-0539">Nucleus</keyword>
<dbReference type="GO" id="GO:0005681">
    <property type="term" value="C:spliceosomal complex"/>
    <property type="evidence" value="ECO:0007669"/>
    <property type="project" value="UniProtKB-KW"/>
</dbReference>
<evidence type="ECO:0000256" key="11">
    <source>
        <dbReference type="SAM" id="MobiDB-lite"/>
    </source>
</evidence>
<dbReference type="GO" id="GO:0008380">
    <property type="term" value="P:RNA splicing"/>
    <property type="evidence" value="ECO:0007669"/>
    <property type="project" value="UniProtKB-KW"/>
</dbReference>
<feature type="region of interest" description="Disordered" evidence="11">
    <location>
        <begin position="91"/>
        <end position="145"/>
    </location>
</feature>
<evidence type="ECO:0000256" key="2">
    <source>
        <dbReference type="ARBA" id="ARBA00004496"/>
    </source>
</evidence>
<evidence type="ECO:0000256" key="1">
    <source>
        <dbReference type="ARBA" id="ARBA00004123"/>
    </source>
</evidence>
<evidence type="ECO:0000256" key="4">
    <source>
        <dbReference type="ARBA" id="ARBA00022490"/>
    </source>
</evidence>
<keyword evidence="6" id="KW-0747">Spliceosome</keyword>
<evidence type="ECO:0000313" key="13">
    <source>
        <dbReference type="RefSeq" id="XP_020024376.1"/>
    </source>
</evidence>
<feature type="compositionally biased region" description="Basic residues" evidence="11">
    <location>
        <begin position="280"/>
        <end position="291"/>
    </location>
</feature>
<dbReference type="InterPro" id="IPR029338">
    <property type="entry name" value="TSSC4"/>
</dbReference>
<gene>
    <name evidence="12" type="primary">TSSC4</name>
    <name evidence="13" type="synonym">Tssc4</name>
</gene>
<accession>A0A250YEX9</accession>
<dbReference type="RefSeq" id="XP_020024376.1">
    <property type="nucleotide sequence ID" value="XM_020168787.1"/>
</dbReference>
<sequence length="303" mass="31975">MAEAEVREAKQAAEYDALPSDTVSLSDSDSDLSLPGDAEVEALSPERPSGEAQEDSGPEEPLEPPAPVQPFHLRGMSSTFSQRSHSIFDCLEGAAQRVPPSVPRVSMSDNDFKRPLAPSSQPAAGGLGRAHGSPGPPRVSRVPDYVAHPERWTKYSLEDVAEGSEQSNQAAALAFLGIRSQATPADYLPSFNQDPSSRGEGRMVFTKPARTERKRVLKKGVLASGGEGPVELAHLAGPGSPETEEWDGPQGLPEVGMLPETASTESSPGPLGVEAVGFHGSKKRSREHFRNRGSSPEGPGAGV</sequence>
<reference evidence="12" key="1">
    <citation type="journal article" date="2017" name="G3 (Bethesda)">
        <title>De Novo Genome and Transcriptome Assembly of the Canadian Beaver (Castor canadensis).</title>
        <authorList>
            <person name="Lok S."/>
            <person name="Paton T.A."/>
            <person name="Wang Z."/>
            <person name="Kaur G."/>
            <person name="Walker S."/>
            <person name="Yuen R.K."/>
            <person name="Sung W.W."/>
            <person name="Whitney J."/>
            <person name="Buchanan J.A."/>
            <person name="Trost B."/>
            <person name="Singh N."/>
            <person name="Apresto B."/>
            <person name="Chen N."/>
            <person name="Coole M."/>
            <person name="Dawson T.J."/>
            <person name="Ho K.Y."/>
            <person name="Hu Z."/>
            <person name="Pullenayegum S."/>
            <person name="Samler K."/>
            <person name="Shipstone A."/>
            <person name="Tsoi F."/>
            <person name="Wang T."/>
            <person name="Pereira S.L."/>
            <person name="Rostami P."/>
            <person name="Ryan C.A."/>
            <person name="Tong A.H."/>
            <person name="Ng K."/>
            <person name="Sundaravadanam Y."/>
            <person name="Simpson J.T."/>
            <person name="Lim B.K."/>
            <person name="Engstrom M.D."/>
            <person name="Dutton C.J."/>
            <person name="Kerr K.C."/>
            <person name="Franke M."/>
            <person name="Rapley W."/>
            <person name="Wintle R.F."/>
            <person name="Scherer S.W."/>
        </authorList>
    </citation>
    <scope>NUCLEOTIDE SEQUENCE</scope>
    <source>
        <strain evidence="12">Ward</strain>
        <tissue evidence="12">Leukocyte</tissue>
    </source>
</reference>
<comment type="subcellular location">
    <subcellularLocation>
        <location evidence="2">Cytoplasm</location>
    </subcellularLocation>
    <subcellularLocation>
        <location evidence="1">Nucleus</location>
    </subcellularLocation>
</comment>
<dbReference type="GO" id="GO:0005737">
    <property type="term" value="C:cytoplasm"/>
    <property type="evidence" value="ECO:0007669"/>
    <property type="project" value="UniProtKB-SubCell"/>
</dbReference>
<keyword evidence="7" id="KW-0508">mRNA splicing</keyword>
<organism evidence="12">
    <name type="scientific">Castor canadensis</name>
    <name type="common">American beaver</name>
    <dbReference type="NCBI Taxonomy" id="51338"/>
    <lineage>
        <taxon>Eukaryota</taxon>
        <taxon>Metazoa</taxon>
        <taxon>Chordata</taxon>
        <taxon>Craniata</taxon>
        <taxon>Vertebrata</taxon>
        <taxon>Euteleostomi</taxon>
        <taxon>Mammalia</taxon>
        <taxon>Eutheria</taxon>
        <taxon>Euarchontoglires</taxon>
        <taxon>Glires</taxon>
        <taxon>Rodentia</taxon>
        <taxon>Castorimorpha</taxon>
        <taxon>Castoridae</taxon>
        <taxon>Castor</taxon>
    </lineage>
</organism>
<keyword evidence="4" id="KW-0963">Cytoplasm</keyword>
<dbReference type="CTD" id="10078"/>
<protein>
    <recommendedName>
        <fullName evidence="9">U5 small nuclear ribonucleoprotein TSSC4</fullName>
    </recommendedName>
</protein>
<dbReference type="PANTHER" id="PTHR13445:SF3">
    <property type="entry name" value="U5 SMALL NUCLEAR RIBONUCLEOPROTEIN TSSC4"/>
    <property type="match status" value="1"/>
</dbReference>
<feature type="region of interest" description="Disordered" evidence="11">
    <location>
        <begin position="1"/>
        <end position="79"/>
    </location>
</feature>
<comment type="function">
    <text evidence="10">Protein associated with the U5 snRNP, during its maturation and its post-splicing recycling and which is required for spliceosomal tri-snRNP complex assembly in the nucleus. Has a molecular sequestering activity and transiently hinders SNRNP200 binding sites for constitutive splicing factors that intervene later during the assembly of the spliceosome and splicing. Together with its molecular sequestering activity, may also function as a molecular adapter and placeholder, coordinating the assembly of the U5 snRNP and its association with the U4/U6 di-snRNP.</text>
</comment>
<evidence type="ECO:0000256" key="7">
    <source>
        <dbReference type="ARBA" id="ARBA00023187"/>
    </source>
</evidence>
<comment type="similarity">
    <text evidence="3">Belongs to the TSSC4 family.</text>
</comment>
<dbReference type="Pfam" id="PF15264">
    <property type="entry name" value="TSSC4"/>
    <property type="match status" value="1"/>
</dbReference>
<evidence type="ECO:0000256" key="10">
    <source>
        <dbReference type="ARBA" id="ARBA00045970"/>
    </source>
</evidence>
<evidence type="ECO:0000256" key="3">
    <source>
        <dbReference type="ARBA" id="ARBA00010362"/>
    </source>
</evidence>
<dbReference type="OrthoDB" id="1906282at2759"/>
<evidence type="ECO:0000256" key="9">
    <source>
        <dbReference type="ARBA" id="ARBA00035304"/>
    </source>
</evidence>
<proteinExistence type="inferred from homology"/>
<dbReference type="EMBL" id="GFFW01002617">
    <property type="protein sequence ID" value="JAV42171.1"/>
    <property type="molecule type" value="Transcribed_RNA"/>
</dbReference>
<feature type="compositionally biased region" description="Basic and acidic residues" evidence="11">
    <location>
        <begin position="1"/>
        <end position="13"/>
    </location>
</feature>
<evidence type="ECO:0000256" key="6">
    <source>
        <dbReference type="ARBA" id="ARBA00022728"/>
    </source>
</evidence>
<keyword evidence="5" id="KW-0507">mRNA processing</keyword>
<dbReference type="AlphaFoldDB" id="A0A250YEX9"/>
<feature type="compositionally biased region" description="Acidic residues" evidence="11">
    <location>
        <begin position="52"/>
        <end position="62"/>
    </location>
</feature>
<evidence type="ECO:0000313" key="12">
    <source>
        <dbReference type="EMBL" id="JAV42171.1"/>
    </source>
</evidence>